<keyword evidence="3" id="KW-0378">Hydrolase</keyword>
<dbReference type="PANTHER" id="PTHR11895:SF7">
    <property type="entry name" value="GLUTAMYL-TRNA(GLN) AMIDOTRANSFERASE SUBUNIT A, MITOCHONDRIAL"/>
    <property type="match status" value="1"/>
</dbReference>
<evidence type="ECO:0000259" key="2">
    <source>
        <dbReference type="Pfam" id="PF01425"/>
    </source>
</evidence>
<dbReference type="EMBL" id="UHFF01000002">
    <property type="protein sequence ID" value="SUN46734.1"/>
    <property type="molecule type" value="Genomic_DNA"/>
</dbReference>
<sequence length="484" mass="52934">MTFKDATEMAQAVREGRVSPLALVRDTIKKAQALNPELNAITSERFSEALAEAATRDFSGKPFAGVPIFLKDLGQEQEGQLATAGSVLFKDYRASKTDYLVQRLEELGFIILGRSNTPEFGFKNISDSRLHGPVNLPQDKSRNAGGSSGGAAALVSSGITLLAPASDGGGSIRIPASFNGLIGLKPSRGRVPVGPSSYRGWQGASVHFALTRSIRDTSRLLYHLQAYQVESPFPLMPLTKEELFHPLDRPLRIALYDNMINGTTASIDAQTALVEACHFLKELGHRVLRLDQLPLDIPKVMRDYYLMTSVETAAMFADSQEALGRQVTKADMEVMTWAIYQAGKDILASVYSQVLQRWDHYSAEMASFHEQYDLLLTFTTNTPAPKHGQLQPSKVLMDKLAKAECYPSSQRLELVEAMFEQSLSINPYTALVNLTGQPALSLPTYETSAGLPMGIQLIAAKGREDLLLGVARQFEQAGLLKLPG</sequence>
<name>A0A380JSZ5_9STRE</name>
<dbReference type="InterPro" id="IPR000120">
    <property type="entry name" value="Amidase"/>
</dbReference>
<evidence type="ECO:0000313" key="4">
    <source>
        <dbReference type="Proteomes" id="UP000254461"/>
    </source>
</evidence>
<evidence type="ECO:0000256" key="1">
    <source>
        <dbReference type="ARBA" id="ARBA00009199"/>
    </source>
</evidence>
<dbReference type="PANTHER" id="PTHR11895">
    <property type="entry name" value="TRANSAMIDASE"/>
    <property type="match status" value="1"/>
</dbReference>
<dbReference type="PROSITE" id="PS00571">
    <property type="entry name" value="AMIDASES"/>
    <property type="match status" value="1"/>
</dbReference>
<protein>
    <submittedName>
        <fullName evidence="3">Amidase</fullName>
        <ecNumber evidence="3">3.5.2.12</ecNumber>
    </submittedName>
</protein>
<dbReference type="GO" id="GO:0019874">
    <property type="term" value="F:6-aminohexanoate-cyclic-dimer hydrolase activity"/>
    <property type="evidence" value="ECO:0007669"/>
    <property type="project" value="UniProtKB-EC"/>
</dbReference>
<comment type="similarity">
    <text evidence="1">Belongs to the amidase family.</text>
</comment>
<dbReference type="InterPro" id="IPR023631">
    <property type="entry name" value="Amidase_dom"/>
</dbReference>
<accession>A0A380JSZ5</accession>
<dbReference type="NCBIfam" id="NF005099">
    <property type="entry name" value="PRK06529.1"/>
    <property type="match status" value="1"/>
</dbReference>
<dbReference type="AlphaFoldDB" id="A0A380JSZ5"/>
<dbReference type="Proteomes" id="UP000254461">
    <property type="component" value="Unassembled WGS sequence"/>
</dbReference>
<dbReference type="InterPro" id="IPR020556">
    <property type="entry name" value="Amidase_CS"/>
</dbReference>
<feature type="domain" description="Amidase" evidence="2">
    <location>
        <begin position="23"/>
        <end position="468"/>
    </location>
</feature>
<proteinExistence type="inferred from homology"/>
<dbReference type="Gene3D" id="3.90.1300.10">
    <property type="entry name" value="Amidase signature (AS) domain"/>
    <property type="match status" value="1"/>
</dbReference>
<dbReference type="RefSeq" id="WP_115251030.1">
    <property type="nucleotide sequence ID" value="NZ_UHFF01000002.1"/>
</dbReference>
<gene>
    <name evidence="3" type="primary">nylA</name>
    <name evidence="3" type="ORF">NCTC12092_01167</name>
</gene>
<dbReference type="SUPFAM" id="SSF75304">
    <property type="entry name" value="Amidase signature (AS) enzymes"/>
    <property type="match status" value="1"/>
</dbReference>
<reference evidence="3 4" key="1">
    <citation type="submission" date="2018-06" db="EMBL/GenBank/DDBJ databases">
        <authorList>
            <consortium name="Pathogen Informatics"/>
            <person name="Doyle S."/>
        </authorList>
    </citation>
    <scope>NUCLEOTIDE SEQUENCE [LARGE SCALE GENOMIC DNA]</scope>
    <source>
        <strain evidence="3 4">NCTC12092</strain>
    </source>
</reference>
<dbReference type="InterPro" id="IPR036928">
    <property type="entry name" value="AS_sf"/>
</dbReference>
<evidence type="ECO:0000313" key="3">
    <source>
        <dbReference type="EMBL" id="SUN46734.1"/>
    </source>
</evidence>
<organism evidence="3 4">
    <name type="scientific">Streptococcus equi subsp. equi</name>
    <dbReference type="NCBI Taxonomy" id="148942"/>
    <lineage>
        <taxon>Bacteria</taxon>
        <taxon>Bacillati</taxon>
        <taxon>Bacillota</taxon>
        <taxon>Bacilli</taxon>
        <taxon>Lactobacillales</taxon>
        <taxon>Streptococcaceae</taxon>
        <taxon>Streptococcus</taxon>
    </lineage>
</organism>
<dbReference type="Pfam" id="PF01425">
    <property type="entry name" value="Amidase"/>
    <property type="match status" value="1"/>
</dbReference>
<dbReference type="EC" id="3.5.2.12" evidence="3"/>